<evidence type="ECO:0000256" key="6">
    <source>
        <dbReference type="ARBA" id="ARBA00023141"/>
    </source>
</evidence>
<accession>A0ABS5LF97</accession>
<evidence type="ECO:0000313" key="10">
    <source>
        <dbReference type="EMBL" id="MBS2969405.1"/>
    </source>
</evidence>
<dbReference type="HAMAP" id="MF_00134_B">
    <property type="entry name" value="IGPS_B"/>
    <property type="match status" value="1"/>
</dbReference>
<gene>
    <name evidence="8 10" type="primary">trpC</name>
    <name evidence="10" type="ORF">J9317_11575</name>
</gene>
<organism evidence="10 11">
    <name type="scientific">Metabacillus flavus</name>
    <dbReference type="NCBI Taxonomy" id="2823519"/>
    <lineage>
        <taxon>Bacteria</taxon>
        <taxon>Bacillati</taxon>
        <taxon>Bacillota</taxon>
        <taxon>Bacilli</taxon>
        <taxon>Bacillales</taxon>
        <taxon>Bacillaceae</taxon>
        <taxon>Metabacillus</taxon>
    </lineage>
</organism>
<keyword evidence="6 8" id="KW-0057">Aromatic amino acid biosynthesis</keyword>
<comment type="similarity">
    <text evidence="8">Belongs to the TrpC family.</text>
</comment>
<evidence type="ECO:0000256" key="7">
    <source>
        <dbReference type="ARBA" id="ARBA00023239"/>
    </source>
</evidence>
<name>A0ABS5LF97_9BACI</name>
<proteinExistence type="inferred from homology"/>
<dbReference type="InterPro" id="IPR011060">
    <property type="entry name" value="RibuloseP-bd_barrel"/>
</dbReference>
<dbReference type="EC" id="4.1.1.48" evidence="8"/>
<keyword evidence="5 8" id="KW-0822">Tryptophan biosynthesis</keyword>
<sequence length="252" mass="28031">MLSQILDHKKTEILAYQKPEDQMLPKRPFYQALKNPNRSIGLISEVKKASPSKGIIKDLFSPGIHAKQYELGGADCLSVLTDSKFFKGENSYLSLAKRETSLPVLRKDFIVDHVQVEESDLIGADAILLIGEALDPSFLAELYHHARERGMDALVEVHSVQILERILKEITPELIGVNNRDLTTFQTDIRRAGDFIGYIPEGSLLVSESGIHTKADLDLVKEYGAHAVLVGESLMRHQDQGIAVKNLFGEAE</sequence>
<keyword evidence="3 8" id="KW-0028">Amino-acid biosynthesis</keyword>
<dbReference type="PROSITE" id="PS00614">
    <property type="entry name" value="IGPS"/>
    <property type="match status" value="1"/>
</dbReference>
<dbReference type="Gene3D" id="3.20.20.70">
    <property type="entry name" value="Aldolase class I"/>
    <property type="match status" value="1"/>
</dbReference>
<evidence type="ECO:0000256" key="4">
    <source>
        <dbReference type="ARBA" id="ARBA00022793"/>
    </source>
</evidence>
<dbReference type="GO" id="GO:0004425">
    <property type="term" value="F:indole-3-glycerol-phosphate synthase activity"/>
    <property type="evidence" value="ECO:0007669"/>
    <property type="project" value="UniProtKB-EC"/>
</dbReference>
<dbReference type="EMBL" id="JAGVRK010000001">
    <property type="protein sequence ID" value="MBS2969405.1"/>
    <property type="molecule type" value="Genomic_DNA"/>
</dbReference>
<evidence type="ECO:0000256" key="3">
    <source>
        <dbReference type="ARBA" id="ARBA00022605"/>
    </source>
</evidence>
<dbReference type="CDD" id="cd00331">
    <property type="entry name" value="IGPS"/>
    <property type="match status" value="1"/>
</dbReference>
<dbReference type="NCBIfam" id="NF001375">
    <property type="entry name" value="PRK00278.2-2"/>
    <property type="match status" value="1"/>
</dbReference>
<dbReference type="InterPro" id="IPR001468">
    <property type="entry name" value="Indole-3-GlycerolPSynthase_CS"/>
</dbReference>
<feature type="domain" description="Indole-3-glycerol phosphate synthase" evidence="9">
    <location>
        <begin position="8"/>
        <end position="247"/>
    </location>
</feature>
<dbReference type="InterPro" id="IPR045186">
    <property type="entry name" value="Indole-3-glycerol_P_synth"/>
</dbReference>
<evidence type="ECO:0000256" key="1">
    <source>
        <dbReference type="ARBA" id="ARBA00001633"/>
    </source>
</evidence>
<evidence type="ECO:0000256" key="5">
    <source>
        <dbReference type="ARBA" id="ARBA00022822"/>
    </source>
</evidence>
<dbReference type="InterPro" id="IPR013798">
    <property type="entry name" value="Indole-3-glycerol_P_synth_dom"/>
</dbReference>
<evidence type="ECO:0000256" key="8">
    <source>
        <dbReference type="HAMAP-Rule" id="MF_00134"/>
    </source>
</evidence>
<dbReference type="PANTHER" id="PTHR22854:SF2">
    <property type="entry name" value="INDOLE-3-GLYCEROL-PHOSPHATE SYNTHASE"/>
    <property type="match status" value="1"/>
</dbReference>
<comment type="catalytic activity">
    <reaction evidence="1 8">
        <text>1-(2-carboxyphenylamino)-1-deoxy-D-ribulose 5-phosphate + H(+) = (1S,2R)-1-C-(indol-3-yl)glycerol 3-phosphate + CO2 + H2O</text>
        <dbReference type="Rhea" id="RHEA:23476"/>
        <dbReference type="ChEBI" id="CHEBI:15377"/>
        <dbReference type="ChEBI" id="CHEBI:15378"/>
        <dbReference type="ChEBI" id="CHEBI:16526"/>
        <dbReference type="ChEBI" id="CHEBI:58613"/>
        <dbReference type="ChEBI" id="CHEBI:58866"/>
        <dbReference type="EC" id="4.1.1.48"/>
    </reaction>
</comment>
<keyword evidence="4 8" id="KW-0210">Decarboxylase</keyword>
<dbReference type="NCBIfam" id="NF001377">
    <property type="entry name" value="PRK00278.2-4"/>
    <property type="match status" value="1"/>
</dbReference>
<dbReference type="RefSeq" id="WP_211558756.1">
    <property type="nucleotide sequence ID" value="NZ_JAGVRK010000001.1"/>
</dbReference>
<evidence type="ECO:0000256" key="2">
    <source>
        <dbReference type="ARBA" id="ARBA00004696"/>
    </source>
</evidence>
<dbReference type="SUPFAM" id="SSF51366">
    <property type="entry name" value="Ribulose-phoshate binding barrel"/>
    <property type="match status" value="1"/>
</dbReference>
<keyword evidence="11" id="KW-1185">Reference proteome</keyword>
<protein>
    <recommendedName>
        <fullName evidence="8">Indole-3-glycerol phosphate synthase</fullName>
        <shortName evidence="8">IGPS</shortName>
        <ecNumber evidence="8">4.1.1.48</ecNumber>
    </recommendedName>
</protein>
<dbReference type="Proteomes" id="UP000682403">
    <property type="component" value="Unassembled WGS sequence"/>
</dbReference>
<dbReference type="PANTHER" id="PTHR22854">
    <property type="entry name" value="TRYPTOPHAN BIOSYNTHESIS PROTEIN"/>
    <property type="match status" value="1"/>
</dbReference>
<comment type="pathway">
    <text evidence="2 8">Amino-acid biosynthesis; L-tryptophan biosynthesis; L-tryptophan from chorismate: step 4/5.</text>
</comment>
<evidence type="ECO:0000313" key="11">
    <source>
        <dbReference type="Proteomes" id="UP000682403"/>
    </source>
</evidence>
<comment type="caution">
    <text evidence="10">The sequence shown here is derived from an EMBL/GenBank/DDBJ whole genome shotgun (WGS) entry which is preliminary data.</text>
</comment>
<keyword evidence="7 8" id="KW-0456">Lyase</keyword>
<dbReference type="Pfam" id="PF00218">
    <property type="entry name" value="IGPS"/>
    <property type="match status" value="1"/>
</dbReference>
<reference evidence="10 11" key="1">
    <citation type="submission" date="2021-04" db="EMBL/GenBank/DDBJ databases">
        <title>Metabacillus sp. strain KIGAM252 whole genome sequence.</title>
        <authorList>
            <person name="Seo M.-J."/>
            <person name="Cho E.-S."/>
            <person name="Hwang C.Y."/>
            <person name="Yoon D.J."/>
        </authorList>
    </citation>
    <scope>NUCLEOTIDE SEQUENCE [LARGE SCALE GENOMIC DNA]</scope>
    <source>
        <strain evidence="10 11">KIGAM252</strain>
    </source>
</reference>
<evidence type="ECO:0000259" key="9">
    <source>
        <dbReference type="Pfam" id="PF00218"/>
    </source>
</evidence>
<dbReference type="InterPro" id="IPR013785">
    <property type="entry name" value="Aldolase_TIM"/>
</dbReference>